<keyword evidence="3" id="KW-0472">Membrane</keyword>
<keyword evidence="2 6" id="KW-0732">Signal</keyword>
<dbReference type="CDD" id="cd13580">
    <property type="entry name" value="PBP2_AlgQ_like_1"/>
    <property type="match status" value="1"/>
</dbReference>
<proteinExistence type="predicted"/>
<keyword evidence="4" id="KW-0564">Palmitate</keyword>
<dbReference type="Pfam" id="PF01547">
    <property type="entry name" value="SBP_bac_1"/>
    <property type="match status" value="1"/>
</dbReference>
<evidence type="ECO:0000256" key="6">
    <source>
        <dbReference type="SAM" id="SignalP"/>
    </source>
</evidence>
<evidence type="ECO:0000256" key="4">
    <source>
        <dbReference type="ARBA" id="ARBA00023139"/>
    </source>
</evidence>
<sequence length="494" mass="54946">MRKSWLILLCGVVLTAGALSGCAQNAGSKEGGPFTVTMSLAQVGEVPEKGNPVEKAIEAYTNTKLDIQWIPSSAFDEKVNVMFASSEMPKIMKVNYVPMVISSIQSGLFWEIGPYLDEYPNLSAQDGQHYKNISVDGKVYGIPLYRDIGRPTFNYRKDWLEKLGLSIPTNMEEWYEVQKAMVQNDPDGNGKNDTYGFVLDKGYNVGHSALTTRLAVSIGGVNKWGIVDGKMTPEFMTEEFMEVLKLFRRLFAEGLINQDFAVLDGSEAAKLFDSGRAGLGNSVAQSAKSQYDRLIKTEPDAVMDNSAFIGPGGIRLAGEPGHNGFLVIPKSAVPSEEELKKVLEFLNALMDEPATTLLMRGIKDVHYREVDGDKTEFIDFSLFQREVKPYRDNLPNVEGYNVKTLKDTPLGEKGTKMAKENAQYAIPNEALTLSSPLYRERGNELDQMISDAETRYIMGKIDDAGWEEEVRKWLNAGGEQVIKEFQESYEALNP</sequence>
<evidence type="ECO:0000256" key="3">
    <source>
        <dbReference type="ARBA" id="ARBA00023136"/>
    </source>
</evidence>
<dbReference type="PANTHER" id="PTHR43649">
    <property type="entry name" value="ARABINOSE-BINDING PROTEIN-RELATED"/>
    <property type="match status" value="1"/>
</dbReference>
<evidence type="ECO:0000256" key="2">
    <source>
        <dbReference type="ARBA" id="ARBA00022729"/>
    </source>
</evidence>
<dbReference type="InterPro" id="IPR050490">
    <property type="entry name" value="Bact_solute-bd_prot1"/>
</dbReference>
<dbReference type="Gene3D" id="3.40.190.10">
    <property type="entry name" value="Periplasmic binding protein-like II"/>
    <property type="match status" value="2"/>
</dbReference>
<evidence type="ECO:0000256" key="5">
    <source>
        <dbReference type="ARBA" id="ARBA00023288"/>
    </source>
</evidence>
<dbReference type="InterPro" id="IPR006059">
    <property type="entry name" value="SBP"/>
</dbReference>
<evidence type="ECO:0000313" key="8">
    <source>
        <dbReference type="Proteomes" id="UP001597493"/>
    </source>
</evidence>
<organism evidence="7 8">
    <name type="scientific">Paenibacillus thailandensis</name>
    <dbReference type="NCBI Taxonomy" id="393250"/>
    <lineage>
        <taxon>Bacteria</taxon>
        <taxon>Bacillati</taxon>
        <taxon>Bacillota</taxon>
        <taxon>Bacilli</taxon>
        <taxon>Bacillales</taxon>
        <taxon>Paenibacillaceae</taxon>
        <taxon>Paenibacillus</taxon>
    </lineage>
</organism>
<feature type="signal peptide" evidence="6">
    <location>
        <begin position="1"/>
        <end position="25"/>
    </location>
</feature>
<keyword evidence="5" id="KW-0449">Lipoprotein</keyword>
<accession>A0ABW5QTG9</accession>
<reference evidence="8" key="1">
    <citation type="journal article" date="2019" name="Int. J. Syst. Evol. Microbiol.">
        <title>The Global Catalogue of Microorganisms (GCM) 10K type strain sequencing project: providing services to taxonomists for standard genome sequencing and annotation.</title>
        <authorList>
            <consortium name="The Broad Institute Genomics Platform"/>
            <consortium name="The Broad Institute Genome Sequencing Center for Infectious Disease"/>
            <person name="Wu L."/>
            <person name="Ma J."/>
        </authorList>
    </citation>
    <scope>NUCLEOTIDE SEQUENCE [LARGE SCALE GENOMIC DNA]</scope>
    <source>
        <strain evidence="8">TISTR 1827</strain>
    </source>
</reference>
<name>A0ABW5QTG9_9BACL</name>
<evidence type="ECO:0000256" key="1">
    <source>
        <dbReference type="ARBA" id="ARBA00022475"/>
    </source>
</evidence>
<comment type="caution">
    <text evidence="7">The sequence shown here is derived from an EMBL/GenBank/DDBJ whole genome shotgun (WGS) entry which is preliminary data.</text>
</comment>
<feature type="chain" id="PRO_5047502768" evidence="6">
    <location>
        <begin position="26"/>
        <end position="494"/>
    </location>
</feature>
<dbReference type="Proteomes" id="UP001597493">
    <property type="component" value="Unassembled WGS sequence"/>
</dbReference>
<dbReference type="SUPFAM" id="SSF53850">
    <property type="entry name" value="Periplasmic binding protein-like II"/>
    <property type="match status" value="1"/>
</dbReference>
<gene>
    <name evidence="7" type="ORF">ACFSW5_03695</name>
</gene>
<evidence type="ECO:0000313" key="7">
    <source>
        <dbReference type="EMBL" id="MFD2659365.1"/>
    </source>
</evidence>
<dbReference type="RefSeq" id="WP_379270035.1">
    <property type="nucleotide sequence ID" value="NZ_JBHUGT010000037.1"/>
</dbReference>
<keyword evidence="1" id="KW-1003">Cell membrane</keyword>
<keyword evidence="8" id="KW-1185">Reference proteome</keyword>
<dbReference type="PANTHER" id="PTHR43649:SF33">
    <property type="entry name" value="POLYGALACTURONAN_RHAMNOGALACTURONAN-BINDING PROTEIN YTCQ"/>
    <property type="match status" value="1"/>
</dbReference>
<protein>
    <submittedName>
        <fullName evidence="7">Extracellular solute-binding protein</fullName>
    </submittedName>
</protein>
<dbReference type="PROSITE" id="PS51257">
    <property type="entry name" value="PROKAR_LIPOPROTEIN"/>
    <property type="match status" value="1"/>
</dbReference>
<dbReference type="EMBL" id="JBHUMY010000003">
    <property type="protein sequence ID" value="MFD2659365.1"/>
    <property type="molecule type" value="Genomic_DNA"/>
</dbReference>